<sequence length="474" mass="53717">MVFVSTLTISHTAEEGTLLTGTDRGDGTYEIMVEVRKAIGHWRWGRSLDGWYVVSSRDRQPKQYHIDYAARKLREAGYTVEVQLDRAARATEAAETDRARRQADRVEALQSKASRKDAKAAAAEAAHQRAHDALPPGGEPIKIGHHSERRHRNAIDKAWKAWGRSVEADRDATRAHNRAEAAAYTTEHRNSPQTVANRIDTLEAEQRGDQRALDGHTRRFLDSDGNVYHTETTGPATGEHRERVRARMAQREQDLAYWKQIRQTQIDQGLTPAWGRDDFTVGDFVRAHGAPWRQITRVNAKTVSVVNFPLSSLALHTIAAKITGHRWITADHTVRFRDVTAVMTEAQAHERFSDIFADLDANSLPPRPKRSNGKTKLDYHRGLQAEHWSWTIDGIEYEAVWAHPSRWFATPPEPITEPSVVRLRARRRPPGRLYGEPIELPVTEFAVTGPVCWPEEVHNQVRVLVESRTYLPAA</sequence>
<dbReference type="EMBL" id="PSZC01000014">
    <property type="protein sequence ID" value="PPJ36445.1"/>
    <property type="molecule type" value="Genomic_DNA"/>
</dbReference>
<gene>
    <name evidence="2" type="ORF">C5E45_20590</name>
</gene>
<reference evidence="2 3" key="1">
    <citation type="submission" date="2018-02" db="EMBL/GenBank/DDBJ databases">
        <title>8 Nocardia nova and 1 Nocardia cyriacigeorgica strain used for evolution to TMP-SMX.</title>
        <authorList>
            <person name="Mehta H."/>
            <person name="Weng J."/>
            <person name="Shamoo Y."/>
        </authorList>
    </citation>
    <scope>NUCLEOTIDE SEQUENCE [LARGE SCALE GENOMIC DNA]</scope>
    <source>
        <strain evidence="2 3">MDA3139</strain>
    </source>
</reference>
<name>A0A2S6AMI4_9NOCA</name>
<accession>A0A2S6AMI4</accession>
<comment type="caution">
    <text evidence="2">The sequence shown here is derived from an EMBL/GenBank/DDBJ whole genome shotgun (WGS) entry which is preliminary data.</text>
</comment>
<feature type="region of interest" description="Disordered" evidence="1">
    <location>
        <begin position="90"/>
        <end position="139"/>
    </location>
</feature>
<dbReference type="InterPro" id="IPR021944">
    <property type="entry name" value="DUF3560"/>
</dbReference>
<dbReference type="Proteomes" id="UP000239874">
    <property type="component" value="Unassembled WGS sequence"/>
</dbReference>
<organism evidence="2 3">
    <name type="scientific">Nocardia nova</name>
    <dbReference type="NCBI Taxonomy" id="37330"/>
    <lineage>
        <taxon>Bacteria</taxon>
        <taxon>Bacillati</taxon>
        <taxon>Actinomycetota</taxon>
        <taxon>Actinomycetes</taxon>
        <taxon>Mycobacteriales</taxon>
        <taxon>Nocardiaceae</taxon>
        <taxon>Nocardia</taxon>
    </lineage>
</organism>
<proteinExistence type="predicted"/>
<protein>
    <recommendedName>
        <fullName evidence="4">DUF3560 domain-containing protein</fullName>
    </recommendedName>
</protein>
<feature type="compositionally biased region" description="Basic and acidic residues" evidence="1">
    <location>
        <begin position="208"/>
        <end position="222"/>
    </location>
</feature>
<evidence type="ECO:0000313" key="2">
    <source>
        <dbReference type="EMBL" id="PPJ36445.1"/>
    </source>
</evidence>
<dbReference type="AlphaFoldDB" id="A0A2S6AMI4"/>
<feature type="compositionally biased region" description="Basic and acidic residues" evidence="1">
    <location>
        <begin position="95"/>
        <end position="107"/>
    </location>
</feature>
<evidence type="ECO:0008006" key="4">
    <source>
        <dbReference type="Google" id="ProtNLM"/>
    </source>
</evidence>
<evidence type="ECO:0000313" key="3">
    <source>
        <dbReference type="Proteomes" id="UP000239874"/>
    </source>
</evidence>
<feature type="region of interest" description="Disordered" evidence="1">
    <location>
        <begin position="208"/>
        <end position="242"/>
    </location>
</feature>
<dbReference type="Pfam" id="PF12083">
    <property type="entry name" value="DUF3560"/>
    <property type="match status" value="1"/>
</dbReference>
<evidence type="ECO:0000256" key="1">
    <source>
        <dbReference type="SAM" id="MobiDB-lite"/>
    </source>
</evidence>